<accession>A0A936F4S3</accession>
<dbReference type="PANTHER" id="PTHR24422:SF10">
    <property type="entry name" value="CHEMOTAXIS PROTEIN METHYLTRANSFERASE 2"/>
    <property type="match status" value="1"/>
</dbReference>
<feature type="domain" description="CheR-type methyltransferase" evidence="1">
    <location>
        <begin position="1"/>
        <end position="202"/>
    </location>
</feature>
<dbReference type="SUPFAM" id="SSF53335">
    <property type="entry name" value="S-adenosyl-L-methionine-dependent methyltransferases"/>
    <property type="match status" value="1"/>
</dbReference>
<dbReference type="AlphaFoldDB" id="A0A936F4S3"/>
<sequence length="204" mass="22929">MAYTSFFRDTDALNAISDIVIPAISHSRTIRVWDAGCASGEEPFTLAILFASKLGAFHFRNLDILATDYEESNYAQFANRIRLAEYSRQDIFWVPAAHREQYFEATGNPEVFRLTDAIRERVRYLQHNLLTEAAPETGQNLIVCKNVLMHFSPEGQVKVLDMFHGALQPGGYLALDGNQALPAAFASRFVQVERGMPLFQKPVG</sequence>
<dbReference type="SMART" id="SM00138">
    <property type="entry name" value="MeTrc"/>
    <property type="match status" value="1"/>
</dbReference>
<evidence type="ECO:0000313" key="2">
    <source>
        <dbReference type="EMBL" id="MBK8573893.1"/>
    </source>
</evidence>
<dbReference type="PROSITE" id="PS50123">
    <property type="entry name" value="CHER"/>
    <property type="match status" value="1"/>
</dbReference>
<dbReference type="InterPro" id="IPR000780">
    <property type="entry name" value="CheR_MeTrfase"/>
</dbReference>
<dbReference type="EMBL" id="JADKCH010000033">
    <property type="protein sequence ID" value="MBK8573893.1"/>
    <property type="molecule type" value="Genomic_DNA"/>
</dbReference>
<dbReference type="Gene3D" id="3.40.50.150">
    <property type="entry name" value="Vaccinia Virus protein VP39"/>
    <property type="match status" value="1"/>
</dbReference>
<dbReference type="GO" id="GO:0008757">
    <property type="term" value="F:S-adenosylmethionine-dependent methyltransferase activity"/>
    <property type="evidence" value="ECO:0007669"/>
    <property type="project" value="InterPro"/>
</dbReference>
<comment type="caution">
    <text evidence="2">The sequence shown here is derived from an EMBL/GenBank/DDBJ whole genome shotgun (WGS) entry which is preliminary data.</text>
</comment>
<dbReference type="InterPro" id="IPR029063">
    <property type="entry name" value="SAM-dependent_MTases_sf"/>
</dbReference>
<dbReference type="PRINTS" id="PR00996">
    <property type="entry name" value="CHERMTFRASE"/>
</dbReference>
<evidence type="ECO:0000259" key="1">
    <source>
        <dbReference type="PROSITE" id="PS50123"/>
    </source>
</evidence>
<dbReference type="PANTHER" id="PTHR24422">
    <property type="entry name" value="CHEMOTAXIS PROTEIN METHYLTRANSFERASE"/>
    <property type="match status" value="1"/>
</dbReference>
<dbReference type="Proteomes" id="UP000709959">
    <property type="component" value="Unassembled WGS sequence"/>
</dbReference>
<proteinExistence type="predicted"/>
<dbReference type="InterPro" id="IPR050903">
    <property type="entry name" value="Bact_Chemotaxis_MeTrfase"/>
</dbReference>
<evidence type="ECO:0000313" key="3">
    <source>
        <dbReference type="Proteomes" id="UP000709959"/>
    </source>
</evidence>
<dbReference type="InterPro" id="IPR022642">
    <property type="entry name" value="CheR_C"/>
</dbReference>
<protein>
    <submittedName>
        <fullName evidence="2">Chemotaxis protein CheR</fullName>
    </submittedName>
</protein>
<dbReference type="Pfam" id="PF01739">
    <property type="entry name" value="CheR"/>
    <property type="match status" value="1"/>
</dbReference>
<organism evidence="2 3">
    <name type="scientific">Candidatus Geothrix odensensis</name>
    <dbReference type="NCBI Taxonomy" id="2954440"/>
    <lineage>
        <taxon>Bacteria</taxon>
        <taxon>Pseudomonadati</taxon>
        <taxon>Acidobacteriota</taxon>
        <taxon>Holophagae</taxon>
        <taxon>Holophagales</taxon>
        <taxon>Holophagaceae</taxon>
        <taxon>Geothrix</taxon>
    </lineage>
</organism>
<name>A0A936F4S3_9BACT</name>
<gene>
    <name evidence="2" type="ORF">IPN91_15025</name>
</gene>
<reference evidence="2 3" key="1">
    <citation type="submission" date="2020-10" db="EMBL/GenBank/DDBJ databases">
        <title>Connecting structure to function with the recovery of over 1000 high-quality activated sludge metagenome-assembled genomes encoding full-length rRNA genes using long-read sequencing.</title>
        <authorList>
            <person name="Singleton C.M."/>
            <person name="Petriglieri F."/>
            <person name="Kristensen J.M."/>
            <person name="Kirkegaard R.H."/>
            <person name="Michaelsen T.Y."/>
            <person name="Andersen M.H."/>
            <person name="Karst S.M."/>
            <person name="Dueholm M.S."/>
            <person name="Nielsen P.H."/>
            <person name="Albertsen M."/>
        </authorList>
    </citation>
    <scope>NUCLEOTIDE SEQUENCE [LARGE SCALE GENOMIC DNA]</scope>
    <source>
        <strain evidence="2">OdNE_18-Q3-R46-58_MAXAC.008</strain>
    </source>
</reference>